<evidence type="ECO:0000313" key="4">
    <source>
        <dbReference type="EMBL" id="KAJ8446582.1"/>
    </source>
</evidence>
<dbReference type="PROSITE" id="PS50108">
    <property type="entry name" value="CRIB"/>
    <property type="match status" value="1"/>
</dbReference>
<comment type="caution">
    <text evidence="4">The sequence shown here is derived from an EMBL/GenBank/DDBJ whole genome shotgun (WGS) entry which is preliminary data.</text>
</comment>
<gene>
    <name evidence="4" type="ORF">Cgig2_019735</name>
    <name evidence="3" type="ORF">Cgig2_024278</name>
</gene>
<evidence type="ECO:0000313" key="3">
    <source>
        <dbReference type="EMBL" id="KAJ8431967.1"/>
    </source>
</evidence>
<proteinExistence type="predicted"/>
<organism evidence="4 5">
    <name type="scientific">Carnegiea gigantea</name>
    <dbReference type="NCBI Taxonomy" id="171969"/>
    <lineage>
        <taxon>Eukaryota</taxon>
        <taxon>Viridiplantae</taxon>
        <taxon>Streptophyta</taxon>
        <taxon>Embryophyta</taxon>
        <taxon>Tracheophyta</taxon>
        <taxon>Spermatophyta</taxon>
        <taxon>Magnoliopsida</taxon>
        <taxon>eudicotyledons</taxon>
        <taxon>Gunneridae</taxon>
        <taxon>Pentapetalae</taxon>
        <taxon>Caryophyllales</taxon>
        <taxon>Cactineae</taxon>
        <taxon>Cactaceae</taxon>
        <taxon>Cactoideae</taxon>
        <taxon>Echinocereeae</taxon>
        <taxon>Carnegiea</taxon>
    </lineage>
</organism>
<accession>A0A9Q1KQ10</accession>
<feature type="compositionally biased region" description="Low complexity" evidence="1">
    <location>
        <begin position="120"/>
        <end position="141"/>
    </location>
</feature>
<feature type="region of interest" description="Disordered" evidence="1">
    <location>
        <begin position="66"/>
        <end position="156"/>
    </location>
</feature>
<reference evidence="4" key="1">
    <citation type="submission" date="2022-04" db="EMBL/GenBank/DDBJ databases">
        <title>Carnegiea gigantea Genome sequencing and assembly v2.</title>
        <authorList>
            <person name="Copetti D."/>
            <person name="Sanderson M.J."/>
            <person name="Burquez A."/>
            <person name="Wojciechowski M.F."/>
        </authorList>
    </citation>
    <scope>NUCLEOTIDE SEQUENCE</scope>
    <source>
        <strain evidence="4">SGP5-SGP5p</strain>
        <tissue evidence="4">Aerial part</tissue>
    </source>
</reference>
<dbReference type="EMBL" id="JAKOGI010000052">
    <property type="protein sequence ID" value="KAJ8446582.1"/>
    <property type="molecule type" value="Genomic_DNA"/>
</dbReference>
<dbReference type="OrthoDB" id="4206278at2759"/>
<name>A0A9Q1KQ10_9CARY</name>
<dbReference type="CDD" id="cd00132">
    <property type="entry name" value="CRIB"/>
    <property type="match status" value="1"/>
</dbReference>
<evidence type="ECO:0000259" key="2">
    <source>
        <dbReference type="PROSITE" id="PS50108"/>
    </source>
</evidence>
<feature type="compositionally biased region" description="Polar residues" evidence="1">
    <location>
        <begin position="66"/>
        <end position="104"/>
    </location>
</feature>
<dbReference type="PANTHER" id="PTHR46325">
    <property type="entry name" value="CRIB DOMAIN-CONTAINING PROTEIN RIC8"/>
    <property type="match status" value="1"/>
</dbReference>
<sequence>MATKIKGICKGSFKYISHIFVVKEREMEIGYPTDVRHVAHIGCDGPNGTAPSWMNEFKGSDLAVATTGSIGGSRNPTWSSQDFDQTLGQQISSSKLGNFTPTNLPSIPKKQKTKRKKIKSTSSSPKSGSSRSSRTSKSKSILGESEEADSRHSLNP</sequence>
<dbReference type="PANTHER" id="PTHR46325:SF20">
    <property type="entry name" value="CRIB DOMAIN-CONTAINING PROTEIN RIC10"/>
    <property type="match status" value="1"/>
</dbReference>
<feature type="domain" description="CRIB" evidence="2">
    <location>
        <begin position="29"/>
        <end position="42"/>
    </location>
</feature>
<dbReference type="Pfam" id="PF00786">
    <property type="entry name" value="PBD"/>
    <property type="match status" value="1"/>
</dbReference>
<dbReference type="InterPro" id="IPR000095">
    <property type="entry name" value="CRIB_dom"/>
</dbReference>
<feature type="compositionally biased region" description="Basic residues" evidence="1">
    <location>
        <begin position="109"/>
        <end position="119"/>
    </location>
</feature>
<dbReference type="Proteomes" id="UP001153076">
    <property type="component" value="Unassembled WGS sequence"/>
</dbReference>
<protein>
    <recommendedName>
        <fullName evidence="2">CRIB domain-containing protein</fullName>
    </recommendedName>
</protein>
<evidence type="ECO:0000313" key="5">
    <source>
        <dbReference type="Proteomes" id="UP001153076"/>
    </source>
</evidence>
<keyword evidence="5" id="KW-1185">Reference proteome</keyword>
<dbReference type="AlphaFoldDB" id="A0A9Q1KQ10"/>
<dbReference type="EMBL" id="JAKOGI010000650">
    <property type="protein sequence ID" value="KAJ8431967.1"/>
    <property type="molecule type" value="Genomic_DNA"/>
</dbReference>
<evidence type="ECO:0000256" key="1">
    <source>
        <dbReference type="SAM" id="MobiDB-lite"/>
    </source>
</evidence>
<dbReference type="SMART" id="SM00285">
    <property type="entry name" value="PBD"/>
    <property type="match status" value="1"/>
</dbReference>